<dbReference type="InterPro" id="IPR017927">
    <property type="entry name" value="FAD-bd_FR_type"/>
</dbReference>
<keyword evidence="2" id="KW-0812">Transmembrane</keyword>
<gene>
    <name evidence="4" type="ORF">FC49_GL000077</name>
</gene>
<organism evidence="4 5">
    <name type="scientific">Limosilactobacillus oris DSM 4864</name>
    <dbReference type="NCBI Taxonomy" id="1423779"/>
    <lineage>
        <taxon>Bacteria</taxon>
        <taxon>Bacillati</taxon>
        <taxon>Bacillota</taxon>
        <taxon>Bacilli</taxon>
        <taxon>Lactobacillales</taxon>
        <taxon>Lactobacillaceae</taxon>
        <taxon>Limosilactobacillus</taxon>
    </lineage>
</organism>
<dbReference type="InterPro" id="IPR050369">
    <property type="entry name" value="RBOH/FRE"/>
</dbReference>
<dbReference type="SUPFAM" id="SSF63380">
    <property type="entry name" value="Riboflavin synthase domain-like"/>
    <property type="match status" value="1"/>
</dbReference>
<accession>A0A0R1WGC4</accession>
<dbReference type="GO" id="GO:0005886">
    <property type="term" value="C:plasma membrane"/>
    <property type="evidence" value="ECO:0007669"/>
    <property type="project" value="TreeGrafter"/>
</dbReference>
<dbReference type="Gene3D" id="3.40.50.80">
    <property type="entry name" value="Nucleotide-binding domain of ferredoxin-NADP reductase (FNR) module"/>
    <property type="match status" value="1"/>
</dbReference>
<keyword evidence="1" id="KW-0560">Oxidoreductase</keyword>
<proteinExistence type="predicted"/>
<comment type="caution">
    <text evidence="4">The sequence shown here is derived from an EMBL/GenBank/DDBJ whole genome shotgun (WGS) entry which is preliminary data.</text>
</comment>
<feature type="transmembrane region" description="Helical" evidence="2">
    <location>
        <begin position="108"/>
        <end position="130"/>
    </location>
</feature>
<protein>
    <submittedName>
        <fullName evidence="4">Ferric reductase</fullName>
    </submittedName>
</protein>
<dbReference type="InterPro" id="IPR039261">
    <property type="entry name" value="FNR_nucleotide-bd"/>
</dbReference>
<feature type="domain" description="FAD-binding FR-type" evidence="3">
    <location>
        <begin position="206"/>
        <end position="308"/>
    </location>
</feature>
<dbReference type="RefSeq" id="WP_056983718.1">
    <property type="nucleotide sequence ID" value="NZ_AZGE01000001.1"/>
</dbReference>
<dbReference type="Gene3D" id="2.40.30.10">
    <property type="entry name" value="Translation factors"/>
    <property type="match status" value="1"/>
</dbReference>
<feature type="transmembrane region" description="Helical" evidence="2">
    <location>
        <begin position="182"/>
        <end position="200"/>
    </location>
</feature>
<dbReference type="AlphaFoldDB" id="A0A0R1WGC4"/>
<evidence type="ECO:0000313" key="4">
    <source>
        <dbReference type="EMBL" id="KRM16920.1"/>
    </source>
</evidence>
<dbReference type="GO" id="GO:0016491">
    <property type="term" value="F:oxidoreductase activity"/>
    <property type="evidence" value="ECO:0007669"/>
    <property type="project" value="UniProtKB-KW"/>
</dbReference>
<evidence type="ECO:0000313" key="5">
    <source>
        <dbReference type="Proteomes" id="UP000050973"/>
    </source>
</evidence>
<sequence>MKKSRRIYLALTWLVLIISPFPLIIILNRGLIDTPGHLLAYDLGVVAYVWWLMIILMSTRPHWLIQQIGMPALYAIHGALGVMALIAATIHRFTSFSMFPLIKQTGNIAWYLEIFLLAYAVLFLSGWLVDRLRNLNRLKVWIERHLLNHQVTMWIHRLNFVVIALIWVHVHVIPRLGVVPGFRLTFDIYTGLTVIFYCWWKLKIGRYHSAAKVKNNVSLGPSMQELTLQFENNNESYQAGDFYFLSFRNAKGISKEPHPFSVASAPRNKPNEVSFMIHSLGDFTQKIANVPVGTEVKLEGPFGLFNREVKNSQDPLILYGLGSGVAPLISLAQQYAGLKQLHLIWSGPQVNNPYYQKILTDLRKKGVKVDAQVHRFTPKDLIQVISSNELKNANVIIVGSAARILYVRRKLRKLGFEKNRLMDERMTM</sequence>
<evidence type="ECO:0000256" key="2">
    <source>
        <dbReference type="SAM" id="Phobius"/>
    </source>
</evidence>
<feature type="transmembrane region" description="Helical" evidence="2">
    <location>
        <begin position="38"/>
        <end position="56"/>
    </location>
</feature>
<dbReference type="Pfam" id="PF08022">
    <property type="entry name" value="FAD_binding_8"/>
    <property type="match status" value="1"/>
</dbReference>
<keyword evidence="2" id="KW-0472">Membrane</keyword>
<dbReference type="PATRIC" id="fig|1423779.3.peg.78"/>
<name>A0A0R1WGC4_9LACO</name>
<reference evidence="4 5" key="1">
    <citation type="journal article" date="2015" name="Genome Announc.">
        <title>Expanding the biotechnology potential of lactobacilli through comparative genomics of 213 strains and associated genera.</title>
        <authorList>
            <person name="Sun Z."/>
            <person name="Harris H.M."/>
            <person name="McCann A."/>
            <person name="Guo C."/>
            <person name="Argimon S."/>
            <person name="Zhang W."/>
            <person name="Yang X."/>
            <person name="Jeffery I.B."/>
            <person name="Cooney J.C."/>
            <person name="Kagawa T.F."/>
            <person name="Liu W."/>
            <person name="Song Y."/>
            <person name="Salvetti E."/>
            <person name="Wrobel A."/>
            <person name="Rasinkangas P."/>
            <person name="Parkhill J."/>
            <person name="Rea M.C."/>
            <person name="O'Sullivan O."/>
            <person name="Ritari J."/>
            <person name="Douillard F.P."/>
            <person name="Paul Ross R."/>
            <person name="Yang R."/>
            <person name="Briner A.E."/>
            <person name="Felis G.E."/>
            <person name="de Vos W.M."/>
            <person name="Barrangou R."/>
            <person name="Klaenhammer T.R."/>
            <person name="Caufield P.W."/>
            <person name="Cui Y."/>
            <person name="Zhang H."/>
            <person name="O'Toole P.W."/>
        </authorList>
    </citation>
    <scope>NUCLEOTIDE SEQUENCE [LARGE SCALE GENOMIC DNA]</scope>
    <source>
        <strain evidence="4 5">DSM 4864</strain>
    </source>
</reference>
<dbReference type="InterPro" id="IPR017938">
    <property type="entry name" value="Riboflavin_synthase-like_b-brl"/>
</dbReference>
<dbReference type="Proteomes" id="UP000050973">
    <property type="component" value="Unassembled WGS sequence"/>
</dbReference>
<dbReference type="InterPro" id="IPR013112">
    <property type="entry name" value="FAD-bd_8"/>
</dbReference>
<dbReference type="SUPFAM" id="SSF52343">
    <property type="entry name" value="Ferredoxin reductase-like, C-terminal NADP-linked domain"/>
    <property type="match status" value="1"/>
</dbReference>
<evidence type="ECO:0000259" key="3">
    <source>
        <dbReference type="PROSITE" id="PS51384"/>
    </source>
</evidence>
<dbReference type="PANTHER" id="PTHR11972">
    <property type="entry name" value="NADPH OXIDASE"/>
    <property type="match status" value="1"/>
</dbReference>
<keyword evidence="2" id="KW-1133">Transmembrane helix</keyword>
<feature type="transmembrane region" description="Helical" evidence="2">
    <location>
        <begin position="68"/>
        <end position="88"/>
    </location>
</feature>
<evidence type="ECO:0000256" key="1">
    <source>
        <dbReference type="ARBA" id="ARBA00023002"/>
    </source>
</evidence>
<dbReference type="PROSITE" id="PS51384">
    <property type="entry name" value="FAD_FR"/>
    <property type="match status" value="1"/>
</dbReference>
<feature type="transmembrane region" description="Helical" evidence="2">
    <location>
        <begin position="7"/>
        <end position="26"/>
    </location>
</feature>
<dbReference type="EMBL" id="AZGE01000001">
    <property type="protein sequence ID" value="KRM16920.1"/>
    <property type="molecule type" value="Genomic_DNA"/>
</dbReference>
<feature type="transmembrane region" description="Helical" evidence="2">
    <location>
        <begin position="151"/>
        <end position="170"/>
    </location>
</feature>